<evidence type="ECO:0000256" key="9">
    <source>
        <dbReference type="ARBA" id="ARBA00023163"/>
    </source>
</evidence>
<dbReference type="Pfam" id="PF04998">
    <property type="entry name" value="RNA_pol_Rpb1_5"/>
    <property type="match status" value="2"/>
</dbReference>
<comment type="similarity">
    <text evidence="2 11 12">Belongs to the RNA polymerase beta' chain family.</text>
</comment>
<dbReference type="Gene3D" id="1.10.40.90">
    <property type="match status" value="1"/>
</dbReference>
<evidence type="ECO:0000256" key="6">
    <source>
        <dbReference type="ARBA" id="ARBA00022723"/>
    </source>
</evidence>
<dbReference type="PANTHER" id="PTHR19376:SF54">
    <property type="entry name" value="DNA-DIRECTED RNA POLYMERASE SUBUNIT BETA"/>
    <property type="match status" value="1"/>
</dbReference>
<name>A0A9X9ERF0_9BACI</name>
<feature type="binding site" evidence="11">
    <location>
        <position position="78"/>
    </location>
    <ligand>
        <name>Zn(2+)</name>
        <dbReference type="ChEBI" id="CHEBI:29105"/>
        <label>1</label>
    </ligand>
</feature>
<keyword evidence="6 11" id="KW-0479">Metal-binding</keyword>
<dbReference type="GO" id="GO:0008270">
    <property type="term" value="F:zinc ion binding"/>
    <property type="evidence" value="ECO:0007669"/>
    <property type="project" value="UniProtKB-UniRule"/>
</dbReference>
<evidence type="ECO:0000256" key="7">
    <source>
        <dbReference type="ARBA" id="ARBA00022833"/>
    </source>
</evidence>
<evidence type="ECO:0000256" key="12">
    <source>
        <dbReference type="RuleBase" id="RU004279"/>
    </source>
</evidence>
<sequence length="1199" mass="134599">MLDVNNFEYMKIGLASPDKIRSWSHGEVKKPETINYRTLKPEKDGLFCERIFGPQKDWECHCGKYKRVRYKGVVCDRCGVEVTRAKVRRERMGHIELAAPVSHIWYFKGIPSRMGLVLDMSPRALEEVIYFASYVVTETGDTTLEKKQLLSEKEYRTYREKYGKKFQAAMGAEAIKKLLQDIDTEKEVESLKEELKTAQGQRRTRAIKRLEVLEAFRNSGNEPSWMILDVLPVIPPELRPMVQLDGGRFATSDLNDLYRRVINRNNRLKRLLDLGAPSIIVQNEKRMLQEAVDALIDNGRRGRPVTGPGNRPLKSLSHMLKGKQGRFRQNLLGKRVDYSGRSVIVVGPNLKMYQCGLPKEMAIELFKPFVMKELVQRGLAHNIKSAKRKIERLSPEIWDVLEEVIREHPVLLNRAPTLHRLGIQAFEPTLVEGRAIRLHPLVCTAYNADFDGDQMAVHVPLSSEAQAEARMLMLAAQNILNPKDGKPVVTPSQDMVLGNYYLTLEREGAIGEGMIFKDTSEALLAYQNGYVHLHSRCAVHASSLNNETFTEEQNRQLLITTVGKLIFNEILPKSFPYINEPTRYNLETKTPEKYFVEKGANIPELIKAQPAIDPFKKKILGNIIAEVFKRFKITETSKMLDRMKDLGFKYSTKAGITVGVADIVVLKEKQEIITEAQTKVDNVLKQFRRGLITEDERYDRVISIWSAAKDTIQSKLMDSLDRRNPIFMMSDSGARGNASNFTQLAGMRGLMANPAGRIIELPIKSSFREGLTVLEYFISTHGARKGLADTALKTADSGYLTRRLVDVAQDVIIRDDDCGTDRGLKISALREGTEIIEHLEERLVGRYARKAIRHPETNEVIVAENDLITEDLANYIESLGIETAWIRSAFTCNTSHGVCKKCYGRNLATGQEVEVGEAVGIIAAQSIGEPGTQLTMRTFHTGGVAGDDITQGLPRIQEIFEARNPKGQAVISEIEGTIVSINEIRDKQQEIVVQGAVESRTYTAPYTARLRVTVDTPVRRGEELTEGSIDPKELLKVTDVLTVQEYLLHEVQKVYRMQGVEIGDKHIEVMVRQMMRKVRVLDAGETEVLPGTLLDVNQFTTANTDALLTNKLPATGRPVLLGITKASLETDSFLSAASFQETTRVLTDAAIKGKRDELLGLKENVIIGKLVPAGTGMLRYRKANPVVVGDENADTVTVD</sequence>
<feature type="binding site" evidence="11">
    <location>
        <position position="902"/>
    </location>
    <ligand>
        <name>Zn(2+)</name>
        <dbReference type="ChEBI" id="CHEBI:29105"/>
        <label>2</label>
    </ligand>
</feature>
<dbReference type="InterPro" id="IPR042102">
    <property type="entry name" value="RNA_pol_Rpb1_3_sf"/>
</dbReference>
<dbReference type="InterPro" id="IPR044893">
    <property type="entry name" value="RNA_pol_Rpb1_clamp_domain"/>
</dbReference>
<evidence type="ECO:0000256" key="4">
    <source>
        <dbReference type="ARBA" id="ARBA00022679"/>
    </source>
</evidence>
<keyword evidence="4 11" id="KW-0808">Transferase</keyword>
<protein>
    <recommendedName>
        <fullName evidence="11">DNA-directed RNA polymerase subunit beta'</fullName>
        <shortName evidence="11">RNAP subunit beta'</shortName>
        <ecNumber evidence="11">2.7.7.6</ecNumber>
    </recommendedName>
    <alternativeName>
        <fullName evidence="11">RNA polymerase subunit beta'</fullName>
    </alternativeName>
    <alternativeName>
        <fullName evidence="11">Transcriptase subunit beta'</fullName>
    </alternativeName>
</protein>
<dbReference type="Pfam" id="PF04997">
    <property type="entry name" value="RNA_pol_Rpb1_1"/>
    <property type="match status" value="1"/>
</dbReference>
<comment type="cofactor">
    <cofactor evidence="11">
        <name>Zn(2+)</name>
        <dbReference type="ChEBI" id="CHEBI:29105"/>
    </cofactor>
    <text evidence="11">Binds 2 Zn(2+) ions per subunit.</text>
</comment>
<dbReference type="InterPro" id="IPR006592">
    <property type="entry name" value="RNA_pol_N"/>
</dbReference>
<dbReference type="NCBIfam" id="TIGR02386">
    <property type="entry name" value="rpoC_TIGR"/>
    <property type="match status" value="1"/>
</dbReference>
<evidence type="ECO:0000256" key="11">
    <source>
        <dbReference type="HAMAP-Rule" id="MF_01322"/>
    </source>
</evidence>
<comment type="caution">
    <text evidence="14">The sequence shown here is derived from an EMBL/GenBank/DDBJ whole genome shotgun (WGS) entry which is preliminary data.</text>
</comment>
<keyword evidence="8 11" id="KW-0460">Magnesium</keyword>
<dbReference type="RefSeq" id="WP_137016893.1">
    <property type="nucleotide sequence ID" value="NZ_SZNS01000011.1"/>
</dbReference>
<dbReference type="SUPFAM" id="SSF64484">
    <property type="entry name" value="beta and beta-prime subunits of DNA dependent RNA-polymerase"/>
    <property type="match status" value="1"/>
</dbReference>
<feature type="binding site" evidence="11">
    <location>
        <position position="75"/>
    </location>
    <ligand>
        <name>Zn(2+)</name>
        <dbReference type="ChEBI" id="CHEBI:29105"/>
        <label>1</label>
    </ligand>
</feature>
<feature type="binding site" evidence="11">
    <location>
        <position position="892"/>
    </location>
    <ligand>
        <name>Zn(2+)</name>
        <dbReference type="ChEBI" id="CHEBI:29105"/>
        <label>2</label>
    </ligand>
</feature>
<keyword evidence="5 11" id="KW-0548">Nucleotidyltransferase</keyword>
<dbReference type="InterPro" id="IPR007081">
    <property type="entry name" value="RNA_pol_Rpb1_5"/>
</dbReference>
<feature type="binding site" evidence="11">
    <location>
        <position position="899"/>
    </location>
    <ligand>
        <name>Zn(2+)</name>
        <dbReference type="ChEBI" id="CHEBI:29105"/>
        <label>2</label>
    </ligand>
</feature>
<dbReference type="Gene3D" id="4.10.860.120">
    <property type="entry name" value="RNA polymerase II, clamp domain"/>
    <property type="match status" value="1"/>
</dbReference>
<dbReference type="InterPro" id="IPR000722">
    <property type="entry name" value="RNA_pol_asu"/>
</dbReference>
<dbReference type="InterPro" id="IPR045867">
    <property type="entry name" value="DNA-dir_RpoC_beta_prime"/>
</dbReference>
<evidence type="ECO:0000256" key="8">
    <source>
        <dbReference type="ARBA" id="ARBA00022842"/>
    </source>
</evidence>
<dbReference type="EC" id="2.7.7.6" evidence="11"/>
<dbReference type="GO" id="GO:0000287">
    <property type="term" value="F:magnesium ion binding"/>
    <property type="evidence" value="ECO:0007669"/>
    <property type="project" value="UniProtKB-UniRule"/>
</dbReference>
<reference evidence="14 15" key="1">
    <citation type="journal article" date="2019" name="Environ. Microbiol.">
        <title>An active ?-lactamase is a part of an orchestrated cell wall stress resistance network of Bacillus subtilis and related rhizosphere species.</title>
        <authorList>
            <person name="Bucher T."/>
            <person name="Keren-Paz A."/>
            <person name="Hausser J."/>
            <person name="Olender T."/>
            <person name="Cytryn E."/>
            <person name="Kolodkin-Gal I."/>
        </authorList>
    </citation>
    <scope>NUCLEOTIDE SEQUENCE [LARGE SCALE GENOMIC DNA]</scope>
    <source>
        <strain evidence="14 15">I4</strain>
    </source>
</reference>
<dbReference type="CDD" id="cd02655">
    <property type="entry name" value="RNAP_beta'_C"/>
    <property type="match status" value="1"/>
</dbReference>
<dbReference type="FunFam" id="1.10.150.390:FF:000002">
    <property type="entry name" value="DNA-directed RNA polymerase subunit beta"/>
    <property type="match status" value="1"/>
</dbReference>
<evidence type="ECO:0000256" key="10">
    <source>
        <dbReference type="ARBA" id="ARBA00048552"/>
    </source>
</evidence>
<dbReference type="CDD" id="cd01609">
    <property type="entry name" value="RNAP_beta'_N"/>
    <property type="match status" value="1"/>
</dbReference>
<dbReference type="InterPro" id="IPR007080">
    <property type="entry name" value="RNA_pol_Rpb1_1"/>
</dbReference>
<dbReference type="Proteomes" id="UP000309170">
    <property type="component" value="Unassembled WGS sequence"/>
</dbReference>
<dbReference type="GO" id="GO:0003899">
    <property type="term" value="F:DNA-directed RNA polymerase activity"/>
    <property type="evidence" value="ECO:0007669"/>
    <property type="project" value="UniProtKB-UniRule"/>
</dbReference>
<comment type="function">
    <text evidence="1 11 12">DNA-dependent RNA polymerase catalyzes the transcription of DNA into RNA using the four ribonucleoside triphosphates as substrates.</text>
</comment>
<feature type="binding site" evidence="11">
    <location>
        <position position="453"/>
    </location>
    <ligand>
        <name>Mg(2+)</name>
        <dbReference type="ChEBI" id="CHEBI:18420"/>
    </ligand>
</feature>
<accession>A0A9X9ERF0</accession>
<dbReference type="InterPro" id="IPR038120">
    <property type="entry name" value="Rpb1_funnel_sf"/>
</dbReference>
<dbReference type="Gene3D" id="1.10.132.30">
    <property type="match status" value="1"/>
</dbReference>
<dbReference type="Gene3D" id="1.10.274.100">
    <property type="entry name" value="RNA polymerase Rpb1, domain 3"/>
    <property type="match status" value="1"/>
</dbReference>
<keyword evidence="3 11" id="KW-0240">DNA-directed RNA polymerase</keyword>
<dbReference type="GO" id="GO:0006351">
    <property type="term" value="P:DNA-templated transcription"/>
    <property type="evidence" value="ECO:0007669"/>
    <property type="project" value="UniProtKB-UniRule"/>
</dbReference>
<dbReference type="SMART" id="SM00663">
    <property type="entry name" value="RPOLA_N"/>
    <property type="match status" value="1"/>
</dbReference>
<dbReference type="Gene3D" id="1.10.1790.20">
    <property type="match status" value="1"/>
</dbReference>
<dbReference type="GO" id="GO:0000428">
    <property type="term" value="C:DNA-directed RNA polymerase complex"/>
    <property type="evidence" value="ECO:0007669"/>
    <property type="project" value="UniProtKB-KW"/>
</dbReference>
<dbReference type="InterPro" id="IPR012754">
    <property type="entry name" value="DNA-dir_RpoC_beta_prime_bact"/>
</dbReference>
<dbReference type="GO" id="GO:0003677">
    <property type="term" value="F:DNA binding"/>
    <property type="evidence" value="ECO:0007669"/>
    <property type="project" value="UniProtKB-UniRule"/>
</dbReference>
<dbReference type="FunFam" id="1.10.132.30:FF:000003">
    <property type="entry name" value="DNA-directed RNA polymerase subunit beta"/>
    <property type="match status" value="1"/>
</dbReference>
<comment type="cofactor">
    <cofactor evidence="11">
        <name>Mg(2+)</name>
        <dbReference type="ChEBI" id="CHEBI:18420"/>
    </cofactor>
    <text evidence="11">Binds 1 Mg(2+) ion per subunit.</text>
</comment>
<feature type="domain" description="RNA polymerase N-terminal" evidence="13">
    <location>
        <begin position="224"/>
        <end position="503"/>
    </location>
</feature>
<feature type="binding site" evidence="11">
    <location>
        <position position="449"/>
    </location>
    <ligand>
        <name>Mg(2+)</name>
        <dbReference type="ChEBI" id="CHEBI:18420"/>
    </ligand>
</feature>
<organism evidence="14 15">
    <name type="scientific">Peribacillus simplex</name>
    <dbReference type="NCBI Taxonomy" id="1478"/>
    <lineage>
        <taxon>Bacteria</taxon>
        <taxon>Bacillati</taxon>
        <taxon>Bacillota</taxon>
        <taxon>Bacilli</taxon>
        <taxon>Bacillales</taxon>
        <taxon>Bacillaceae</taxon>
        <taxon>Peribacillus</taxon>
    </lineage>
</organism>
<evidence type="ECO:0000256" key="5">
    <source>
        <dbReference type="ARBA" id="ARBA00022695"/>
    </source>
</evidence>
<dbReference type="InterPro" id="IPR007066">
    <property type="entry name" value="RNA_pol_Rpb1_3"/>
</dbReference>
<evidence type="ECO:0000313" key="15">
    <source>
        <dbReference type="Proteomes" id="UP000309170"/>
    </source>
</evidence>
<feature type="binding site" evidence="11">
    <location>
        <position position="818"/>
    </location>
    <ligand>
        <name>Zn(2+)</name>
        <dbReference type="ChEBI" id="CHEBI:29105"/>
        <label>2</label>
    </ligand>
</feature>
<dbReference type="EMBL" id="SZNT01000286">
    <property type="protein sequence ID" value="TKH09286.1"/>
    <property type="molecule type" value="Genomic_DNA"/>
</dbReference>
<dbReference type="Pfam" id="PF00623">
    <property type="entry name" value="RNA_pol_Rpb1_2"/>
    <property type="match status" value="1"/>
</dbReference>
<feature type="binding site" evidence="11">
    <location>
        <position position="62"/>
    </location>
    <ligand>
        <name>Zn(2+)</name>
        <dbReference type="ChEBI" id="CHEBI:29105"/>
        <label>1</label>
    </ligand>
</feature>
<gene>
    <name evidence="11 14" type="primary">rpoC</name>
    <name evidence="14" type="ORF">FC678_17760</name>
</gene>
<evidence type="ECO:0000256" key="3">
    <source>
        <dbReference type="ARBA" id="ARBA00022478"/>
    </source>
</evidence>
<dbReference type="PANTHER" id="PTHR19376">
    <property type="entry name" value="DNA-DIRECTED RNA POLYMERASE"/>
    <property type="match status" value="1"/>
</dbReference>
<evidence type="ECO:0000259" key="13">
    <source>
        <dbReference type="SMART" id="SM00663"/>
    </source>
</evidence>
<evidence type="ECO:0000256" key="2">
    <source>
        <dbReference type="ARBA" id="ARBA00006460"/>
    </source>
</evidence>
<dbReference type="Pfam" id="PF04983">
    <property type="entry name" value="RNA_pol_Rpb1_3"/>
    <property type="match status" value="1"/>
</dbReference>
<comment type="catalytic activity">
    <reaction evidence="10 11 12">
        <text>RNA(n) + a ribonucleoside 5'-triphosphate = RNA(n+1) + diphosphate</text>
        <dbReference type="Rhea" id="RHEA:21248"/>
        <dbReference type="Rhea" id="RHEA-COMP:14527"/>
        <dbReference type="Rhea" id="RHEA-COMP:17342"/>
        <dbReference type="ChEBI" id="CHEBI:33019"/>
        <dbReference type="ChEBI" id="CHEBI:61557"/>
        <dbReference type="ChEBI" id="CHEBI:140395"/>
        <dbReference type="EC" id="2.7.7.6"/>
    </reaction>
</comment>
<dbReference type="Gene3D" id="2.40.40.20">
    <property type="match status" value="1"/>
</dbReference>
<dbReference type="HAMAP" id="MF_01322">
    <property type="entry name" value="RNApol_bact_RpoC"/>
    <property type="match status" value="1"/>
</dbReference>
<comment type="subunit">
    <text evidence="11">The RNAP catalytic core consists of 2 alpha, 1 beta, 1 beta' and 1 omega subunit. When a sigma factor is associated with the core the holoenzyme is formed, which can initiate transcription.</text>
</comment>
<evidence type="ECO:0000313" key="14">
    <source>
        <dbReference type="EMBL" id="TKH09286.1"/>
    </source>
</evidence>
<dbReference type="FunFam" id="4.10.860.120:FF:000001">
    <property type="entry name" value="DNA-directed RNA polymerase subunit beta"/>
    <property type="match status" value="1"/>
</dbReference>
<evidence type="ECO:0000256" key="1">
    <source>
        <dbReference type="ARBA" id="ARBA00004026"/>
    </source>
</evidence>
<proteinExistence type="inferred from homology"/>
<dbReference type="AlphaFoldDB" id="A0A9X9ERF0"/>
<dbReference type="InterPro" id="IPR007083">
    <property type="entry name" value="RNA_pol_Rpb1_4"/>
</dbReference>
<keyword evidence="9 11" id="KW-0804">Transcription</keyword>
<feature type="binding site" evidence="11">
    <location>
        <position position="451"/>
    </location>
    <ligand>
        <name>Mg(2+)</name>
        <dbReference type="ChEBI" id="CHEBI:18420"/>
    </ligand>
</feature>
<keyword evidence="7 11" id="KW-0862">Zinc</keyword>
<feature type="binding site" evidence="11">
    <location>
        <position position="60"/>
    </location>
    <ligand>
        <name>Zn(2+)</name>
        <dbReference type="ChEBI" id="CHEBI:29105"/>
        <label>1</label>
    </ligand>
</feature>
<dbReference type="Pfam" id="PF05000">
    <property type="entry name" value="RNA_pol_Rpb1_4"/>
    <property type="match status" value="1"/>
</dbReference>
<dbReference type="OrthoDB" id="9815296at2"/>
<dbReference type="Gene3D" id="1.10.150.390">
    <property type="match status" value="1"/>
</dbReference>
<dbReference type="Gene3D" id="2.40.50.100">
    <property type="match status" value="1"/>
</dbReference>